<protein>
    <submittedName>
        <fullName evidence="1">Uncharacterized protein</fullName>
    </submittedName>
</protein>
<sequence>MDERTLPVKIEPEEDLENVHHQEVRLKTEIDAKPSVDTKDSICDEIQSNAALPFEYVDVPVIKQEIEGPLKDGLNAQTTLTSSTSSSQQLNGGLQDVLECWDQRRGRSGYGPVNKRAHCYKCDMLRPNPPTVFCERPGIVYPQLTHFLRCQNRHKPDSAHKREGTQLQLV</sequence>
<dbReference type="AlphaFoldDB" id="A0A7R9FKR2"/>
<evidence type="ECO:0000313" key="1">
    <source>
        <dbReference type="EMBL" id="CAD7455398.1"/>
    </source>
</evidence>
<dbReference type="EMBL" id="OE000900">
    <property type="protein sequence ID" value="CAD7455398.1"/>
    <property type="molecule type" value="Genomic_DNA"/>
</dbReference>
<organism evidence="1">
    <name type="scientific">Timema tahoe</name>
    <dbReference type="NCBI Taxonomy" id="61484"/>
    <lineage>
        <taxon>Eukaryota</taxon>
        <taxon>Metazoa</taxon>
        <taxon>Ecdysozoa</taxon>
        <taxon>Arthropoda</taxon>
        <taxon>Hexapoda</taxon>
        <taxon>Insecta</taxon>
        <taxon>Pterygota</taxon>
        <taxon>Neoptera</taxon>
        <taxon>Polyneoptera</taxon>
        <taxon>Phasmatodea</taxon>
        <taxon>Timematodea</taxon>
        <taxon>Timematoidea</taxon>
        <taxon>Timematidae</taxon>
        <taxon>Timema</taxon>
    </lineage>
</organism>
<proteinExistence type="predicted"/>
<accession>A0A7R9FKR2</accession>
<reference evidence="1" key="1">
    <citation type="submission" date="2020-11" db="EMBL/GenBank/DDBJ databases">
        <authorList>
            <person name="Tran Van P."/>
        </authorList>
    </citation>
    <scope>NUCLEOTIDE SEQUENCE</scope>
</reference>
<name>A0A7R9FKR2_9NEOP</name>
<gene>
    <name evidence="1" type="ORF">TTEB3V08_LOCUS3471</name>
</gene>